<keyword evidence="2" id="KW-0472">Membrane</keyword>
<accession>A0A653DVB6</accession>
<dbReference type="EMBL" id="CAACVG010015025">
    <property type="protein sequence ID" value="VEN64002.1"/>
    <property type="molecule type" value="Genomic_DNA"/>
</dbReference>
<proteinExistence type="predicted"/>
<keyword evidence="2" id="KW-1133">Transmembrane helix</keyword>
<reference evidence="3 4" key="1">
    <citation type="submission" date="2019-01" db="EMBL/GenBank/DDBJ databases">
        <authorList>
            <person name="Sayadi A."/>
        </authorList>
    </citation>
    <scope>NUCLEOTIDE SEQUENCE [LARGE SCALE GENOMIC DNA]</scope>
</reference>
<dbReference type="OrthoDB" id="6772600at2759"/>
<sequence length="125" mass="15211">MEELYKREKQKLVAACYQKLDENTPPSSENEDAELLSNEEQRKKRILNRNKVRRYMEKQKMQQKLDALHKKLQMYKKRYQRLKKQTQKSKLNTNHSTPISRLIRLIQLLYGLTWLLFSTFIPIKE</sequence>
<organism evidence="3 4">
    <name type="scientific">Callosobruchus maculatus</name>
    <name type="common">Southern cowpea weevil</name>
    <name type="synonym">Pulse bruchid</name>
    <dbReference type="NCBI Taxonomy" id="64391"/>
    <lineage>
        <taxon>Eukaryota</taxon>
        <taxon>Metazoa</taxon>
        <taxon>Ecdysozoa</taxon>
        <taxon>Arthropoda</taxon>
        <taxon>Hexapoda</taxon>
        <taxon>Insecta</taxon>
        <taxon>Pterygota</taxon>
        <taxon>Neoptera</taxon>
        <taxon>Endopterygota</taxon>
        <taxon>Coleoptera</taxon>
        <taxon>Polyphaga</taxon>
        <taxon>Cucujiformia</taxon>
        <taxon>Chrysomeloidea</taxon>
        <taxon>Chrysomelidae</taxon>
        <taxon>Bruchinae</taxon>
        <taxon>Bruchini</taxon>
        <taxon>Callosobruchus</taxon>
    </lineage>
</organism>
<gene>
    <name evidence="3" type="ORF">CALMAC_LOCUS20658</name>
</gene>
<name>A0A653DVB6_CALMS</name>
<feature type="transmembrane region" description="Helical" evidence="2">
    <location>
        <begin position="102"/>
        <end position="123"/>
    </location>
</feature>
<evidence type="ECO:0000313" key="3">
    <source>
        <dbReference type="EMBL" id="VEN64002.1"/>
    </source>
</evidence>
<dbReference type="Proteomes" id="UP000410492">
    <property type="component" value="Unassembled WGS sequence"/>
</dbReference>
<evidence type="ECO:0000256" key="2">
    <source>
        <dbReference type="SAM" id="Phobius"/>
    </source>
</evidence>
<feature type="region of interest" description="Disordered" evidence="1">
    <location>
        <begin position="20"/>
        <end position="39"/>
    </location>
</feature>
<evidence type="ECO:0008006" key="5">
    <source>
        <dbReference type="Google" id="ProtNLM"/>
    </source>
</evidence>
<evidence type="ECO:0000256" key="1">
    <source>
        <dbReference type="SAM" id="MobiDB-lite"/>
    </source>
</evidence>
<keyword evidence="2" id="KW-0812">Transmembrane</keyword>
<evidence type="ECO:0000313" key="4">
    <source>
        <dbReference type="Proteomes" id="UP000410492"/>
    </source>
</evidence>
<keyword evidence="4" id="KW-1185">Reference proteome</keyword>
<dbReference type="AlphaFoldDB" id="A0A653DVB6"/>
<protein>
    <recommendedName>
        <fullName evidence="5">BZIP domain-containing protein</fullName>
    </recommendedName>
</protein>